<evidence type="ECO:0000313" key="4">
    <source>
        <dbReference type="EMBL" id="NDL58920.1"/>
    </source>
</evidence>
<keyword evidence="2" id="KW-0472">Membrane</keyword>
<dbReference type="AlphaFoldDB" id="A0A7K3M6R4"/>
<evidence type="ECO:0000256" key="2">
    <source>
        <dbReference type="SAM" id="Phobius"/>
    </source>
</evidence>
<name>A0A7K3M6R4_9ACTN</name>
<evidence type="ECO:0000313" key="5">
    <source>
        <dbReference type="Proteomes" id="UP000460435"/>
    </source>
</evidence>
<feature type="region of interest" description="Disordered" evidence="1">
    <location>
        <begin position="985"/>
        <end position="1005"/>
    </location>
</feature>
<accession>A0A7K3M6R4</accession>
<feature type="region of interest" description="Disordered" evidence="1">
    <location>
        <begin position="304"/>
        <end position="375"/>
    </location>
</feature>
<evidence type="ECO:0000259" key="3">
    <source>
        <dbReference type="SMART" id="SM01043"/>
    </source>
</evidence>
<feature type="transmembrane region" description="Helical" evidence="2">
    <location>
        <begin position="138"/>
        <end position="159"/>
    </location>
</feature>
<dbReference type="PANTHER" id="PTHR34700">
    <property type="entry name" value="POTASSIUM BINDING PROTEIN KBP"/>
    <property type="match status" value="1"/>
</dbReference>
<feature type="domain" description="Bacterial transcriptional activator" evidence="3">
    <location>
        <begin position="843"/>
        <end position="988"/>
    </location>
</feature>
<feature type="region of interest" description="Disordered" evidence="1">
    <location>
        <begin position="1"/>
        <end position="43"/>
    </location>
</feature>
<dbReference type="InterPro" id="IPR036779">
    <property type="entry name" value="LysM_dom_sf"/>
</dbReference>
<dbReference type="Gene3D" id="3.10.350.10">
    <property type="entry name" value="LysM domain"/>
    <property type="match status" value="1"/>
</dbReference>
<organism evidence="4 5">
    <name type="scientific">Phytoactinopolyspora mesophila</name>
    <dbReference type="NCBI Taxonomy" id="2650750"/>
    <lineage>
        <taxon>Bacteria</taxon>
        <taxon>Bacillati</taxon>
        <taxon>Actinomycetota</taxon>
        <taxon>Actinomycetes</taxon>
        <taxon>Jiangellales</taxon>
        <taxon>Jiangellaceae</taxon>
        <taxon>Phytoactinopolyspora</taxon>
    </lineage>
</organism>
<gene>
    <name evidence="4" type="ORF">F7O44_17770</name>
</gene>
<dbReference type="InterPro" id="IPR011990">
    <property type="entry name" value="TPR-like_helical_dom_sf"/>
</dbReference>
<dbReference type="InterPro" id="IPR052196">
    <property type="entry name" value="Bact_Kbp"/>
</dbReference>
<comment type="caution">
    <text evidence="4">The sequence shown here is derived from an EMBL/GenBank/DDBJ whole genome shotgun (WGS) entry which is preliminary data.</text>
</comment>
<proteinExistence type="predicted"/>
<keyword evidence="5" id="KW-1185">Reference proteome</keyword>
<evidence type="ECO:0000256" key="1">
    <source>
        <dbReference type="SAM" id="MobiDB-lite"/>
    </source>
</evidence>
<reference evidence="4 5" key="1">
    <citation type="submission" date="2019-11" db="EMBL/GenBank/DDBJ databases">
        <authorList>
            <person name="Li X.-J."/>
            <person name="Feng X.-M."/>
        </authorList>
    </citation>
    <scope>NUCLEOTIDE SEQUENCE [LARGE SCALE GENOMIC DNA]</scope>
    <source>
        <strain evidence="4 5">XMNu-373</strain>
    </source>
</reference>
<feature type="transmembrane region" description="Helical" evidence="2">
    <location>
        <begin position="93"/>
        <end position="117"/>
    </location>
</feature>
<dbReference type="Gene3D" id="1.25.40.10">
    <property type="entry name" value="Tetratricopeptide repeat domain"/>
    <property type="match status" value="1"/>
</dbReference>
<dbReference type="SMART" id="SM01043">
    <property type="entry name" value="BTAD"/>
    <property type="match status" value="1"/>
</dbReference>
<feature type="compositionally biased region" description="Pro residues" evidence="1">
    <location>
        <begin position="1"/>
        <end position="16"/>
    </location>
</feature>
<protein>
    <recommendedName>
        <fullName evidence="3">Bacterial transcriptional activator domain-containing protein</fullName>
    </recommendedName>
</protein>
<sequence length="1005" mass="105748">MSQLEQPPPPPPPPVPANGEPVAPRETGPQRFQHKPDPAGQQRSLPRALAAALALAVLVAGVPIGLLVLAGHPPIPTSLPTRDDLTATIGADQLIGVLLWIVWLAWLQFTICVLVELRSAVRGIGLPTRVPMGGASQRLARVLVGSVLLAATAVGQASAAVPATAAEAPASVGVSVSSLSDASDGMAQASGEKSESAPQSSSSHERTGEEIYRLGDMVLDPDEGAELVGQKVYVVQPPEGRYHDNLWDIAERTLGDGRRYQEIFELNRGRTQPDGHELSLARLIYPNWLLILPNDATDADVVTVEQPEESAAEEAAGSSPGDSSGAGGESSGAEGEATGSGDAHAGSDTEAADVESGGRELSGENRGSVVGGQSGDTTSILDGTYRDLAVAGLLSAGVLAAIELVRRRRRTPQPGDDEADAEVALRVGADPDRARWLDYALRSLAAACRESDVPLPPVYAVFVDNTAVELMLAPARPEAPAPWSVSDDGRRWTLHRERMVGSGDPAGVDMLAPYPGLVSLGRDGDRDVLVDLEAAGGPISIAGDPGVAFEVVTAIAVELATNRWSDQLRVTAEGLPDELTVFDPGQLRLVDDIEGLLPEVAARQAGFGPDVLSGRLRPGRGGAWMPEYLVLGTQPSEDVVAQLLQLTSSSSRSPLGVVFAGEVTGARWRLSVDSSGTLEVPALGLSLRANQLSWRSIEAIAALVEPDRSGGGDGPGAPVLHEAWLPEVRPQVPEPPKFVEVAHLATAPVRVFVLGPVEVQAAQDIDPERRALATEMVVYLALHPEGVHPTVLAAALWPRGVTAAVREASFARVRDWLGVDPDGSPYLLTTADGKLKLSEDVVLDWDVVCALLRRARDAHAAKDEIDLLRQALRVARGPVLAERPQGRYGWIARARLERTASDVLVDAAHRLSMLCGGGGDPATAAAAARAGLRVRPGEQLLWRDLLQAQRMGDATRVPAVADEMSAALTELGVDDIEPETGALLDELLPGSNGAQSAHRRRRPAS</sequence>
<feature type="compositionally biased region" description="Low complexity" evidence="1">
    <location>
        <begin position="331"/>
        <end position="343"/>
    </location>
</feature>
<dbReference type="RefSeq" id="WP_162451626.1">
    <property type="nucleotide sequence ID" value="NZ_WLZY01000006.1"/>
</dbReference>
<dbReference type="EMBL" id="WLZY01000006">
    <property type="protein sequence ID" value="NDL58920.1"/>
    <property type="molecule type" value="Genomic_DNA"/>
</dbReference>
<feature type="compositionally biased region" description="Low complexity" evidence="1">
    <location>
        <begin position="313"/>
        <end position="323"/>
    </location>
</feature>
<feature type="region of interest" description="Disordered" evidence="1">
    <location>
        <begin position="183"/>
        <end position="207"/>
    </location>
</feature>
<dbReference type="Proteomes" id="UP000460435">
    <property type="component" value="Unassembled WGS sequence"/>
</dbReference>
<keyword evidence="2" id="KW-1133">Transmembrane helix</keyword>
<dbReference type="PANTHER" id="PTHR34700:SF4">
    <property type="entry name" value="PHAGE-LIKE ELEMENT PBSX PROTEIN XKDP"/>
    <property type="match status" value="1"/>
</dbReference>
<dbReference type="InterPro" id="IPR005158">
    <property type="entry name" value="BTAD"/>
</dbReference>
<keyword evidence="2" id="KW-0812">Transmembrane</keyword>
<feature type="transmembrane region" description="Helical" evidence="2">
    <location>
        <begin position="48"/>
        <end position="73"/>
    </location>
</feature>